<dbReference type="Proteomes" id="UP000464657">
    <property type="component" value="Chromosome"/>
</dbReference>
<accession>A0A7L4ZGK9</accession>
<keyword evidence="2" id="KW-1185">Reference proteome</keyword>
<dbReference type="AlphaFoldDB" id="A0A7L4ZGK9"/>
<dbReference type="RefSeq" id="WP_160128500.1">
    <property type="nucleotide sequence ID" value="NZ_CP019288.1"/>
</dbReference>
<organism evidence="1 2">
    <name type="scientific">Kordia antarctica</name>
    <dbReference type="NCBI Taxonomy" id="1218801"/>
    <lineage>
        <taxon>Bacteria</taxon>
        <taxon>Pseudomonadati</taxon>
        <taxon>Bacteroidota</taxon>
        <taxon>Flavobacteriia</taxon>
        <taxon>Flavobacteriales</taxon>
        <taxon>Flavobacteriaceae</taxon>
        <taxon>Kordia</taxon>
    </lineage>
</organism>
<sequence length="226" mass="26693">MNGIEKTQPNIFHIHIDALEMSKELYDYVTKELRFYDSDFNGHPEGYVHFEPKRHMTLKLDTKEEYIEVWKKLESYTKAKDLKGYLEAEYIPIDDFIPYNEYRDIPVPFKIKRRRLTGEKNEEFRQTEIHLTMDKDKSHPDLLKKLLDSGLYGAYLPKDRGTFLVLTIQGFVKDIVQLCSVLKKYIEQSGGAYSCTIKEERAINYKLYGINETQLPEIAEEINYLT</sequence>
<evidence type="ECO:0000313" key="2">
    <source>
        <dbReference type="Proteomes" id="UP000464657"/>
    </source>
</evidence>
<name>A0A7L4ZGK9_9FLAO</name>
<gene>
    <name evidence="1" type="ORF">IMCC3317_11230</name>
</gene>
<dbReference type="KEGG" id="kan:IMCC3317_11230"/>
<reference evidence="1 2" key="1">
    <citation type="journal article" date="2013" name="Int. J. Syst. Evol. Microbiol.">
        <title>Kordia antarctica sp. nov., isolated from Antarctic seawater.</title>
        <authorList>
            <person name="Baek K."/>
            <person name="Choi A."/>
            <person name="Kang I."/>
            <person name="Lee K."/>
            <person name="Cho J.C."/>
        </authorList>
    </citation>
    <scope>NUCLEOTIDE SEQUENCE [LARGE SCALE GENOMIC DNA]</scope>
    <source>
        <strain evidence="1 2">IMCC3317</strain>
    </source>
</reference>
<dbReference type="EMBL" id="CP019288">
    <property type="protein sequence ID" value="QHI35775.1"/>
    <property type="molecule type" value="Genomic_DNA"/>
</dbReference>
<dbReference type="OrthoDB" id="1550447at2"/>
<evidence type="ECO:0000313" key="1">
    <source>
        <dbReference type="EMBL" id="QHI35775.1"/>
    </source>
</evidence>
<proteinExistence type="predicted"/>
<protein>
    <submittedName>
        <fullName evidence="1">Uncharacterized protein</fullName>
    </submittedName>
</protein>